<dbReference type="InterPro" id="IPR044095">
    <property type="entry name" value="ADCK2_dom"/>
</dbReference>
<evidence type="ECO:0000313" key="4">
    <source>
        <dbReference type="Proteomes" id="UP000243052"/>
    </source>
</evidence>
<sequence length="645" mass="73743">MYSSFRFARLPRLATKVRYRSPAARYLLITTSIAIAGAKTSTLYNDTLKCDKTGDTFEMGLYITSTKELETARNGLLHEESVSKSTIKRFLVKAYYRLRDNIIEPIHTVLRFFKLSMIFLPLLVAYPITYFGHTVTISRTGLSVKSTSGSLLWYRLFRKALELAGPSFTKLGQWAGARTDIFPEGLCLELGNLHSNAKPHALSYTKKQIVESLGVDSFDDVFEEFVEDPIGCGAIAQVYVGKVKEKLIAERNLDLGPEGNRWCAVKVVHPNAPKEISRDLKIMTFFARAINALPHMEWLSLPEEVEQFSILMKMQLDLRIECHNLEKFNKHFAKSIDTKFPRGFFELTSRRVLFEEYVHALSMETFLRVKNDLDQELSKSVSDPFTHLFLQMMILDNFIHSDLHAGNVFIRFVKTDKKKTKVLSSESETFQVVDKLRMMYKNNDPKFVETLSQVLTEYTPQLCIIDVGLVTELNERNRVNFMALFNALARFDGYRAGELMIERSRTPETAIEKEVFSTKVEHLVKKVKQSAFTLGSVSIGDLLHQVLTMVRTHHVKMEGDFVSVVVAIMLLEGIGRQLDPELDLFASSLPLLREYGLRRENQAFSANDQWSMIKVWIGLEVLHFMSLSVNQINDLVKSDQLCPSY</sequence>
<accession>A0A120K1Q6</accession>
<dbReference type="InterPro" id="IPR052402">
    <property type="entry name" value="ADCK_kinase"/>
</dbReference>
<dbReference type="AlphaFoldDB" id="A0A120K1Q6"/>
<dbReference type="GO" id="GO:0005739">
    <property type="term" value="C:mitochondrion"/>
    <property type="evidence" value="ECO:0007669"/>
    <property type="project" value="TreeGrafter"/>
</dbReference>
<dbReference type="EMBL" id="CP014243">
    <property type="protein sequence ID" value="AMD19634.1"/>
    <property type="molecule type" value="Genomic_DNA"/>
</dbReference>
<dbReference type="PANTHER" id="PTHR45890:SF1">
    <property type="entry name" value="AARF DOMAIN CONTAINING KINASE 2"/>
    <property type="match status" value="1"/>
</dbReference>
<dbReference type="SUPFAM" id="SSF56112">
    <property type="entry name" value="Protein kinase-like (PK-like)"/>
    <property type="match status" value="1"/>
</dbReference>
<dbReference type="Proteomes" id="UP000243052">
    <property type="component" value="Chromosome iii"/>
</dbReference>
<dbReference type="PANTHER" id="PTHR45890">
    <property type="entry name" value="AARF DOMAIN CONTAINING KINASE 2 (PREDICTED)"/>
    <property type="match status" value="1"/>
</dbReference>
<evidence type="ECO:0000313" key="3">
    <source>
        <dbReference type="EMBL" id="AMD19634.1"/>
    </source>
</evidence>
<name>A0A120K1Q6_9SACH</name>
<dbReference type="CDD" id="cd13971">
    <property type="entry name" value="ADCK2-like"/>
    <property type="match status" value="1"/>
</dbReference>
<dbReference type="InterPro" id="IPR011009">
    <property type="entry name" value="Kinase-like_dom_sf"/>
</dbReference>
<evidence type="ECO:0000256" key="1">
    <source>
        <dbReference type="ARBA" id="ARBA00009670"/>
    </source>
</evidence>
<dbReference type="Pfam" id="PF03109">
    <property type="entry name" value="ABC1"/>
    <property type="match status" value="1"/>
</dbReference>
<organism evidence="3 4">
    <name type="scientific">Eremothecium sinecaudum</name>
    <dbReference type="NCBI Taxonomy" id="45286"/>
    <lineage>
        <taxon>Eukaryota</taxon>
        <taxon>Fungi</taxon>
        <taxon>Dikarya</taxon>
        <taxon>Ascomycota</taxon>
        <taxon>Saccharomycotina</taxon>
        <taxon>Saccharomycetes</taxon>
        <taxon>Saccharomycetales</taxon>
        <taxon>Saccharomycetaceae</taxon>
        <taxon>Eremothecium</taxon>
    </lineage>
</organism>
<feature type="domain" description="ABC1 atypical kinase-like" evidence="2">
    <location>
        <begin position="193"/>
        <end position="495"/>
    </location>
</feature>
<dbReference type="STRING" id="45286.A0A120K1Q6"/>
<keyword evidence="4" id="KW-1185">Reference proteome</keyword>
<gene>
    <name evidence="3" type="ORF">AW171_hschr31475</name>
</gene>
<dbReference type="RefSeq" id="XP_017986630.1">
    <property type="nucleotide sequence ID" value="XM_018131482.1"/>
</dbReference>
<proteinExistence type="inferred from homology"/>
<dbReference type="InterPro" id="IPR004147">
    <property type="entry name" value="ABC1_dom"/>
</dbReference>
<dbReference type="OrthoDB" id="1290869at2759"/>
<protein>
    <submittedName>
        <fullName evidence="3">HCL517Cp</fullName>
    </submittedName>
</protein>
<reference evidence="3 4" key="1">
    <citation type="submission" date="2016-01" db="EMBL/GenBank/DDBJ databases">
        <title>Genome sequence of the yeast Holleya sinecauda.</title>
        <authorList>
            <person name="Dietrich F.S."/>
        </authorList>
    </citation>
    <scope>NUCLEOTIDE SEQUENCE [LARGE SCALE GENOMIC DNA]</scope>
    <source>
        <strain evidence="3 4">ATCC 58844</strain>
    </source>
</reference>
<dbReference type="GeneID" id="28722839"/>
<evidence type="ECO:0000259" key="2">
    <source>
        <dbReference type="Pfam" id="PF03109"/>
    </source>
</evidence>
<comment type="similarity">
    <text evidence="1">Belongs to the protein kinase superfamily. ADCK protein kinase family.</text>
</comment>